<feature type="region of interest" description="Disordered" evidence="20">
    <location>
        <begin position="1"/>
        <end position="22"/>
    </location>
</feature>
<evidence type="ECO:0000256" key="16">
    <source>
        <dbReference type="PIRNR" id="PIRNR039050"/>
    </source>
</evidence>
<dbReference type="GO" id="GO:0005524">
    <property type="term" value="F:ATP binding"/>
    <property type="evidence" value="ECO:0007669"/>
    <property type="project" value="UniProtKB-UniRule"/>
</dbReference>
<dbReference type="PIRSF" id="PIRSF039050">
    <property type="entry name" value="Ade_cyc"/>
    <property type="match status" value="1"/>
</dbReference>
<keyword evidence="14" id="KW-0325">Glycoprotein</keyword>
<dbReference type="InterPro" id="IPR029787">
    <property type="entry name" value="Nucleotide_cyclase"/>
</dbReference>
<dbReference type="CDD" id="cd07302">
    <property type="entry name" value="CHD"/>
    <property type="match status" value="2"/>
</dbReference>
<evidence type="ECO:0000256" key="17">
    <source>
        <dbReference type="PIRSR" id="PIRSR039050-50"/>
    </source>
</evidence>
<protein>
    <recommendedName>
        <fullName evidence="4 16">adenylate cyclase</fullName>
        <ecNumber evidence="4 16">4.6.1.1</ecNumber>
    </recommendedName>
</protein>
<evidence type="ECO:0000313" key="28">
    <source>
        <dbReference type="RefSeq" id="XP_055861900.1"/>
    </source>
</evidence>
<feature type="transmembrane region" description="Helical" evidence="21">
    <location>
        <begin position="111"/>
        <end position="128"/>
    </location>
</feature>
<dbReference type="InterPro" id="IPR018297">
    <property type="entry name" value="A/G_cyclase_CS"/>
</dbReference>
<evidence type="ECO:0000256" key="12">
    <source>
        <dbReference type="ARBA" id="ARBA00022998"/>
    </source>
</evidence>
<dbReference type="PANTHER" id="PTHR45627:SF16">
    <property type="entry name" value="ADENYLATE CYCLASE"/>
    <property type="match status" value="1"/>
</dbReference>
<dbReference type="RefSeq" id="XP_055861896.1">
    <property type="nucleotide sequence ID" value="XM_056005921.1"/>
</dbReference>
<feature type="binding site" evidence="17">
    <location>
        <begin position="382"/>
        <end position="384"/>
    </location>
    <ligand>
        <name>ATP</name>
        <dbReference type="ChEBI" id="CHEBI:30616"/>
    </ligand>
</feature>
<comment type="cofactor">
    <cofactor evidence="18">
        <name>Mg(2+)</name>
        <dbReference type="ChEBI" id="CHEBI:18420"/>
    </cofactor>
    <cofactor evidence="18">
        <name>Mn(2+)</name>
        <dbReference type="ChEBI" id="CHEBI:29035"/>
    </cofactor>
    <text evidence="18">Binds 2 magnesium ions per subunit. Is also active with manganese (in vitro).</text>
</comment>
<reference evidence="24 25" key="1">
    <citation type="submission" date="2025-04" db="UniProtKB">
        <authorList>
            <consortium name="RefSeq"/>
        </authorList>
    </citation>
    <scope>IDENTIFICATION</scope>
</reference>
<evidence type="ECO:0000256" key="18">
    <source>
        <dbReference type="PIRSR" id="PIRSR039050-51"/>
    </source>
</evidence>
<feature type="binding site" evidence="17">
    <location>
        <position position="961"/>
    </location>
    <ligand>
        <name>ATP</name>
        <dbReference type="ChEBI" id="CHEBI:30616"/>
    </ligand>
</feature>
<comment type="similarity">
    <text evidence="16 19">Belongs to the adenylyl cyclase class-4/guanylyl cyclase family.</text>
</comment>
<proteinExistence type="inferred from homology"/>
<dbReference type="Gene3D" id="3.30.70.1230">
    <property type="entry name" value="Nucleotide cyclase"/>
    <property type="match status" value="2"/>
</dbReference>
<dbReference type="InterPro" id="IPR030672">
    <property type="entry name" value="Adcy"/>
</dbReference>
<evidence type="ECO:0000256" key="8">
    <source>
        <dbReference type="ARBA" id="ARBA00022741"/>
    </source>
</evidence>
<accession>A0A9W2YGN9</accession>
<evidence type="ECO:0000256" key="3">
    <source>
        <dbReference type="ARBA" id="ARBA00004141"/>
    </source>
</evidence>
<dbReference type="RefSeq" id="XP_055861919.1">
    <property type="nucleotide sequence ID" value="XM_056005944.1"/>
</dbReference>
<keyword evidence="6 16" id="KW-0479">Metal-binding</keyword>
<feature type="transmembrane region" description="Helical" evidence="21">
    <location>
        <begin position="780"/>
        <end position="802"/>
    </location>
</feature>
<evidence type="ECO:0000256" key="2">
    <source>
        <dbReference type="ARBA" id="ARBA00001936"/>
    </source>
</evidence>
<evidence type="ECO:0000313" key="26">
    <source>
        <dbReference type="RefSeq" id="XP_055861888.1"/>
    </source>
</evidence>
<comment type="function">
    <text evidence="16">Catalyzes the formation of the signaling molecule cAMP in response to G-protein signaling.</text>
</comment>
<feature type="binding site" evidence="17">
    <location>
        <position position="1081"/>
    </location>
    <ligand>
        <name>ATP</name>
        <dbReference type="ChEBI" id="CHEBI:30616"/>
    </ligand>
</feature>
<dbReference type="GO" id="GO:0035556">
    <property type="term" value="P:intracellular signal transduction"/>
    <property type="evidence" value="ECO:0007669"/>
    <property type="project" value="InterPro"/>
</dbReference>
<feature type="transmembrane region" description="Helical" evidence="21">
    <location>
        <begin position="689"/>
        <end position="708"/>
    </location>
</feature>
<feature type="binding site" evidence="18">
    <location>
        <position position="341"/>
    </location>
    <ligand>
        <name>Mg(2+)</name>
        <dbReference type="ChEBI" id="CHEBI:18420"/>
        <label>2</label>
        <note>catalytic</note>
    </ligand>
</feature>
<dbReference type="PROSITE" id="PS00452">
    <property type="entry name" value="GUANYLATE_CYCLASE_1"/>
    <property type="match status" value="2"/>
</dbReference>
<feature type="binding site" evidence="17">
    <location>
        <begin position="340"/>
        <end position="345"/>
    </location>
    <ligand>
        <name>ATP</name>
        <dbReference type="ChEBI" id="CHEBI:30616"/>
    </ligand>
</feature>
<evidence type="ECO:0000256" key="11">
    <source>
        <dbReference type="ARBA" id="ARBA00022989"/>
    </source>
</evidence>
<comment type="catalytic activity">
    <reaction evidence="1 16">
        <text>ATP = 3',5'-cyclic AMP + diphosphate</text>
        <dbReference type="Rhea" id="RHEA:15389"/>
        <dbReference type="ChEBI" id="CHEBI:30616"/>
        <dbReference type="ChEBI" id="CHEBI:33019"/>
        <dbReference type="ChEBI" id="CHEBI:58165"/>
        <dbReference type="EC" id="4.6.1.1"/>
    </reaction>
</comment>
<evidence type="ECO:0000256" key="15">
    <source>
        <dbReference type="ARBA" id="ARBA00023239"/>
    </source>
</evidence>
<feature type="binding site" evidence="18">
    <location>
        <position position="340"/>
    </location>
    <ligand>
        <name>Mg(2+)</name>
        <dbReference type="ChEBI" id="CHEBI:18420"/>
        <label>1</label>
        <note>catalytic</note>
    </ligand>
</feature>
<organism evidence="23 26">
    <name type="scientific">Biomphalaria glabrata</name>
    <name type="common">Bloodfluke planorb</name>
    <name type="synonym">Freshwater snail</name>
    <dbReference type="NCBI Taxonomy" id="6526"/>
    <lineage>
        <taxon>Eukaryota</taxon>
        <taxon>Metazoa</taxon>
        <taxon>Spiralia</taxon>
        <taxon>Lophotrochozoa</taxon>
        <taxon>Mollusca</taxon>
        <taxon>Gastropoda</taxon>
        <taxon>Heterobranchia</taxon>
        <taxon>Euthyneura</taxon>
        <taxon>Panpulmonata</taxon>
        <taxon>Hygrophila</taxon>
        <taxon>Lymnaeoidea</taxon>
        <taxon>Planorbidae</taxon>
        <taxon>Biomphalaria</taxon>
    </lineage>
</organism>
<evidence type="ECO:0000256" key="7">
    <source>
        <dbReference type="ARBA" id="ARBA00022737"/>
    </source>
</evidence>
<feature type="transmembrane region" description="Helical" evidence="21">
    <location>
        <begin position="602"/>
        <end position="619"/>
    </location>
</feature>
<evidence type="ECO:0000259" key="22">
    <source>
        <dbReference type="PROSITE" id="PS50125"/>
    </source>
</evidence>
<comment type="subcellular location">
    <subcellularLocation>
        <location evidence="3">Membrane</location>
        <topology evidence="3">Multi-pass membrane protein</topology>
    </subcellularLocation>
</comment>
<dbReference type="GO" id="GO:0007189">
    <property type="term" value="P:adenylate cyclase-activating G protein-coupled receptor signaling pathway"/>
    <property type="evidence" value="ECO:0007669"/>
    <property type="project" value="TreeGrafter"/>
</dbReference>
<dbReference type="GO" id="GO:0005886">
    <property type="term" value="C:plasma membrane"/>
    <property type="evidence" value="ECO:0007669"/>
    <property type="project" value="InterPro"/>
</dbReference>
<dbReference type="Pfam" id="PF06327">
    <property type="entry name" value="Adcy_cons_dom"/>
    <property type="match status" value="1"/>
</dbReference>
<dbReference type="Proteomes" id="UP001165740">
    <property type="component" value="Chromosome 1"/>
</dbReference>
<keyword evidence="8 16" id="KW-0547">Nucleotide-binding</keyword>
<sequence>MGFESSQKTILSAMENNDTKERGSVKVAWENKYTRKENDANCEDKKLSQSNTKARTSVDIEDEEFQKSLQKTFTWRRLIAIFRSKTFADKTLENLYRRYFIKVDQSSQSNMQVIIVVICVMLIFFYYVNGSTSPIRGVVMSLIILILAVLEALLYRITLQYYSLQIICAVSLFLLVAVVCTVTLDQKPSDVGDGLWVTIFFVYMTYTGIPLPLSVAILMGIFLPLFQLALTTRFTLDQNYMREQVIANVFTYICVNIIGIFFHYPMEAQQREAFLETRNCISVRLATQKENQKQERLLLSVLPRHVAMEMKADIAGNKKEAMFHKIYIQRHDNVSILFADICGFTALSSTCTAQELVQLLNELYARFDTLATQNHCLRIKLLGDCYYCVSGMPEPRRDHAHCAVEMGLDMVEAITLVRDLTGVNVNMRVGIHSGRVHCGVLGLYKWQFDVWSNDVTLANHMESGGLPGHVHISAATKEYLNGDYDVVPGKGSTRDSYLKKLGIETYLVKTDTRRYKAFDNVREHVTSGAMKLMGIEEKGHVVTMDQKDIDDEVNEYLSRAIDARSVDRLRADHVKGLFMTFRKKSIEEKFSRKPDRMFSDHILCQCIIVTTIVVCHFLLAEKHFCTSLHIFFNAYEHLSEYSVIMEISFIIFNFVLFFLCCVEVMPWVPMYARRSLHKLIGMKRVSQTIAAASVLCIFLSAIFPMIFLSTPDLKQCLTEKENNFSLFTVRLYNITRASRTTVCNPNIATFFFPEHFLYGVVISMLSTSVFLEASSLIKLLLSLLIGGVYMILMEVAYVRLYTNRDYLLMTDHGLDPEGNGPWVPLRWEAIVIIIMITLILFLHAQQVESTARLDFIWKIQAQEEKEEGENLREYNLKLLSNILPLHVAKHFLSMKDETNLYYEDINNVGVMFASIVNFSEFYIELESNNEGVECLRLLNEIIADFDTLLTHKRFYAVEKIKTVGSTYMCASGLTSKTNLADMQHITALADYTFALQNQMQYINENSFNNFVMRIGINIGPVVAGVIGVKKPHYDIWGNTVNVASRMDSTGVPNKIQVTGEIYKLLASRRYGLSFRGVVQVKGKGDMQTYFLESMPPGSKSPPLSYMCDGSSASFRNKSQNTLADY</sequence>
<feature type="binding site" evidence="17">
    <location>
        <position position="428"/>
    </location>
    <ligand>
        <name>ATP</name>
        <dbReference type="ChEBI" id="CHEBI:30616"/>
    </ligand>
</feature>
<dbReference type="RefSeq" id="XP_055861900.1">
    <property type="nucleotide sequence ID" value="XM_056005925.1"/>
</dbReference>
<feature type="binding site" evidence="18">
    <location>
        <position position="384"/>
    </location>
    <ligand>
        <name>Mg(2+)</name>
        <dbReference type="ChEBI" id="CHEBI:18420"/>
        <label>1</label>
        <note>catalytic</note>
    </ligand>
</feature>
<keyword evidence="7" id="KW-0677">Repeat</keyword>
<dbReference type="RefSeq" id="XP_055861910.1">
    <property type="nucleotide sequence ID" value="XM_056005935.1"/>
</dbReference>
<feature type="transmembrane region" description="Helical" evidence="21">
    <location>
        <begin position="161"/>
        <end position="184"/>
    </location>
</feature>
<evidence type="ECO:0000313" key="23">
    <source>
        <dbReference type="Proteomes" id="UP001165740"/>
    </source>
</evidence>
<evidence type="ECO:0000256" key="5">
    <source>
        <dbReference type="ARBA" id="ARBA00022692"/>
    </source>
</evidence>
<dbReference type="FunFam" id="3.30.70.1230:FF:000001">
    <property type="entry name" value="Adenylate cyclase"/>
    <property type="match status" value="1"/>
</dbReference>
<evidence type="ECO:0000256" key="21">
    <source>
        <dbReference type="SAM" id="Phobius"/>
    </source>
</evidence>
<keyword evidence="10 16" id="KW-0460">Magnesium</keyword>
<dbReference type="GO" id="GO:0006171">
    <property type="term" value="P:cAMP biosynthetic process"/>
    <property type="evidence" value="ECO:0007669"/>
    <property type="project" value="UniProtKB-KW"/>
</dbReference>
<feature type="transmembrane region" description="Helical" evidence="21">
    <location>
        <begin position="135"/>
        <end position="155"/>
    </location>
</feature>
<dbReference type="PANTHER" id="PTHR45627">
    <property type="entry name" value="ADENYLATE CYCLASE TYPE 1"/>
    <property type="match status" value="1"/>
</dbReference>
<feature type="transmembrane region" description="Helical" evidence="21">
    <location>
        <begin position="196"/>
        <end position="225"/>
    </location>
</feature>
<feature type="transmembrane region" description="Helical" evidence="21">
    <location>
        <begin position="822"/>
        <end position="842"/>
    </location>
</feature>
<feature type="binding site" evidence="18">
    <location>
        <position position="340"/>
    </location>
    <ligand>
        <name>Mg(2+)</name>
        <dbReference type="ChEBI" id="CHEBI:18420"/>
        <label>2</label>
        <note>catalytic</note>
    </ligand>
</feature>
<dbReference type="FunFam" id="3.30.70.1230:FF:000002">
    <property type="entry name" value="Adenylate cyclase"/>
    <property type="match status" value="1"/>
</dbReference>
<evidence type="ECO:0000313" key="24">
    <source>
        <dbReference type="RefSeq" id="XP_055861875.1"/>
    </source>
</evidence>
<evidence type="ECO:0000256" key="1">
    <source>
        <dbReference type="ARBA" id="ARBA00001593"/>
    </source>
</evidence>
<keyword evidence="23" id="KW-1185">Reference proteome</keyword>
<dbReference type="OMA" id="CEGTMPT"/>
<evidence type="ECO:0000256" key="6">
    <source>
        <dbReference type="ARBA" id="ARBA00022723"/>
    </source>
</evidence>
<dbReference type="Pfam" id="PF16214">
    <property type="entry name" value="AC_N"/>
    <property type="match status" value="1"/>
</dbReference>
<dbReference type="RefSeq" id="XP_055861888.1">
    <property type="nucleotide sequence ID" value="XM_056005913.1"/>
</dbReference>
<dbReference type="Pfam" id="PF00211">
    <property type="entry name" value="Guanylate_cyc"/>
    <property type="match status" value="2"/>
</dbReference>
<dbReference type="AlphaFoldDB" id="A0A9W2YGN9"/>
<gene>
    <name evidence="24 25 26 27 28 29 30" type="primary">LOC106061562</name>
</gene>
<keyword evidence="11 21" id="KW-1133">Transmembrane helix</keyword>
<keyword evidence="13 16" id="KW-0472">Membrane</keyword>
<dbReference type="InterPro" id="IPR001054">
    <property type="entry name" value="A/G_cyclase"/>
</dbReference>
<keyword evidence="5 21" id="KW-0812">Transmembrane</keyword>
<dbReference type="GeneID" id="106061562"/>
<feature type="transmembrane region" description="Helical" evidence="21">
    <location>
        <begin position="647"/>
        <end position="668"/>
    </location>
</feature>
<evidence type="ECO:0000256" key="4">
    <source>
        <dbReference type="ARBA" id="ARBA00012201"/>
    </source>
</evidence>
<evidence type="ECO:0000256" key="10">
    <source>
        <dbReference type="ARBA" id="ARBA00022842"/>
    </source>
</evidence>
<comment type="cofactor">
    <cofactor evidence="2">
        <name>Mn(2+)</name>
        <dbReference type="ChEBI" id="CHEBI:29035"/>
    </cofactor>
</comment>
<feature type="binding site" evidence="17">
    <location>
        <begin position="1041"/>
        <end position="1045"/>
    </location>
    <ligand>
        <name>ATP</name>
        <dbReference type="ChEBI" id="CHEBI:30616"/>
    </ligand>
</feature>
<keyword evidence="9 16" id="KW-0067">ATP-binding</keyword>
<evidence type="ECO:0000313" key="29">
    <source>
        <dbReference type="RefSeq" id="XP_055861910.1"/>
    </source>
</evidence>
<feature type="compositionally biased region" description="Polar residues" evidence="20">
    <location>
        <begin position="1"/>
        <end position="16"/>
    </location>
</feature>
<dbReference type="GO" id="GO:0004016">
    <property type="term" value="F:adenylate cyclase activity"/>
    <property type="evidence" value="ECO:0007669"/>
    <property type="project" value="UniProtKB-EC"/>
</dbReference>
<evidence type="ECO:0000256" key="19">
    <source>
        <dbReference type="RuleBase" id="RU000405"/>
    </source>
</evidence>
<dbReference type="InterPro" id="IPR009398">
    <property type="entry name" value="Adcy_conserved_dom"/>
</dbReference>
<feature type="domain" description="Guanylate cyclase" evidence="22">
    <location>
        <begin position="335"/>
        <end position="462"/>
    </location>
</feature>
<dbReference type="SUPFAM" id="SSF55073">
    <property type="entry name" value="Nucleotide cyclase"/>
    <property type="match status" value="2"/>
</dbReference>
<dbReference type="RefSeq" id="XP_055861878.1">
    <property type="nucleotide sequence ID" value="XM_056005903.1"/>
</dbReference>
<feature type="binding site" evidence="18">
    <location>
        <position position="384"/>
    </location>
    <ligand>
        <name>Mg(2+)</name>
        <dbReference type="ChEBI" id="CHEBI:18420"/>
        <label>2</label>
        <note>catalytic</note>
    </ligand>
</feature>
<evidence type="ECO:0000256" key="20">
    <source>
        <dbReference type="SAM" id="MobiDB-lite"/>
    </source>
</evidence>
<dbReference type="EC" id="4.6.1.1" evidence="4 16"/>
<feature type="domain" description="Guanylate cyclase" evidence="22">
    <location>
        <begin position="909"/>
        <end position="1047"/>
    </location>
</feature>
<evidence type="ECO:0000256" key="14">
    <source>
        <dbReference type="ARBA" id="ARBA00023180"/>
    </source>
</evidence>
<evidence type="ECO:0000256" key="13">
    <source>
        <dbReference type="ARBA" id="ARBA00023136"/>
    </source>
</evidence>
<dbReference type="GO" id="GO:0046872">
    <property type="term" value="F:metal ion binding"/>
    <property type="evidence" value="ECO:0007669"/>
    <property type="project" value="UniProtKB-KW"/>
</dbReference>
<evidence type="ECO:0000256" key="9">
    <source>
        <dbReference type="ARBA" id="ARBA00022840"/>
    </source>
</evidence>
<keyword evidence="15 16" id="KW-0456">Lyase</keyword>
<name>A0A9W2YGN9_BIOGL</name>
<dbReference type="PROSITE" id="PS50125">
    <property type="entry name" value="GUANYLATE_CYCLASE_2"/>
    <property type="match status" value="2"/>
</dbReference>
<feature type="binding site" evidence="17">
    <location>
        <begin position="1034"/>
        <end position="1036"/>
    </location>
    <ligand>
        <name>ATP</name>
        <dbReference type="ChEBI" id="CHEBI:30616"/>
    </ligand>
</feature>
<dbReference type="SMART" id="SM00044">
    <property type="entry name" value="CYCc"/>
    <property type="match status" value="2"/>
</dbReference>
<evidence type="ECO:0000313" key="30">
    <source>
        <dbReference type="RefSeq" id="XP_055861919.1"/>
    </source>
</evidence>
<keyword evidence="18" id="KW-0464">Manganese</keyword>
<dbReference type="RefSeq" id="XP_055861875.1">
    <property type="nucleotide sequence ID" value="XM_056005900.1"/>
</dbReference>
<feature type="transmembrane region" description="Helical" evidence="21">
    <location>
        <begin position="245"/>
        <end position="264"/>
    </location>
</feature>
<evidence type="ECO:0000313" key="25">
    <source>
        <dbReference type="RefSeq" id="XP_055861878.1"/>
    </source>
</evidence>
<keyword evidence="12 16" id="KW-0115">cAMP biosynthesis</keyword>
<evidence type="ECO:0000313" key="27">
    <source>
        <dbReference type="RefSeq" id="XP_055861896.1"/>
    </source>
</evidence>
<dbReference type="InterPro" id="IPR032628">
    <property type="entry name" value="AC_N"/>
</dbReference>